<name>A0A076N086_AMYME</name>
<reference evidence="1 2" key="1">
    <citation type="submission" date="2014-07" db="EMBL/GenBank/DDBJ databases">
        <title>Whole Genome Sequence of the Amycolatopsis methanolica 239.</title>
        <authorList>
            <person name="Tang B."/>
        </authorList>
    </citation>
    <scope>NUCLEOTIDE SEQUENCE [LARGE SCALE GENOMIC DNA]</scope>
    <source>
        <strain evidence="1 2">239</strain>
    </source>
</reference>
<sequence>MSVEGLTGEQNDGLVNYRVDPRGERVVVLPATCRAGRHSLVVAGYRAVADSAGVAVECQTCRAEGVSPAAWLFGTAGPLAARAEFDDQPYLDRRTRADAALPSWK</sequence>
<dbReference type="Proteomes" id="UP000062973">
    <property type="component" value="Chromosome"/>
</dbReference>
<dbReference type="STRING" id="1068978.AMETH_3135"/>
<dbReference type="HOGENOM" id="CLU_2230831_0_0_11"/>
<dbReference type="EMBL" id="CP009110">
    <property type="protein sequence ID" value="AIJ23227.1"/>
    <property type="molecule type" value="Genomic_DNA"/>
</dbReference>
<organism evidence="1 2">
    <name type="scientific">Amycolatopsis methanolica 239</name>
    <dbReference type="NCBI Taxonomy" id="1068978"/>
    <lineage>
        <taxon>Bacteria</taxon>
        <taxon>Bacillati</taxon>
        <taxon>Actinomycetota</taxon>
        <taxon>Actinomycetes</taxon>
        <taxon>Pseudonocardiales</taxon>
        <taxon>Pseudonocardiaceae</taxon>
        <taxon>Amycolatopsis</taxon>
        <taxon>Amycolatopsis methanolica group</taxon>
    </lineage>
</organism>
<evidence type="ECO:0000313" key="2">
    <source>
        <dbReference type="Proteomes" id="UP000062973"/>
    </source>
</evidence>
<dbReference type="AlphaFoldDB" id="A0A076N086"/>
<proteinExistence type="predicted"/>
<gene>
    <name evidence="1" type="ORF">AMETH_3135</name>
</gene>
<protein>
    <submittedName>
        <fullName evidence="1">Uncharacterized protein</fullName>
    </submittedName>
</protein>
<dbReference type="KEGG" id="amq:AMETH_3135"/>
<dbReference type="PATRIC" id="fig|1068978.7.peg.3351"/>
<evidence type="ECO:0000313" key="1">
    <source>
        <dbReference type="EMBL" id="AIJ23227.1"/>
    </source>
</evidence>
<accession>A0A076N086</accession>
<keyword evidence="2" id="KW-1185">Reference proteome</keyword>